<comment type="caution">
    <text evidence="1">The sequence shown here is derived from an EMBL/GenBank/DDBJ whole genome shotgun (WGS) entry which is preliminary data.</text>
</comment>
<dbReference type="Proteomes" id="UP001055811">
    <property type="component" value="Linkage Group LG01"/>
</dbReference>
<reference evidence="1 2" key="2">
    <citation type="journal article" date="2022" name="Mol. Ecol. Resour.">
        <title>The genomes of chicory, endive, great burdock and yacon provide insights into Asteraceae paleo-polyploidization history and plant inulin production.</title>
        <authorList>
            <person name="Fan W."/>
            <person name="Wang S."/>
            <person name="Wang H."/>
            <person name="Wang A."/>
            <person name="Jiang F."/>
            <person name="Liu H."/>
            <person name="Zhao H."/>
            <person name="Xu D."/>
            <person name="Zhang Y."/>
        </authorList>
    </citation>
    <scope>NUCLEOTIDE SEQUENCE [LARGE SCALE GENOMIC DNA]</scope>
    <source>
        <strain evidence="2">cv. Punajuju</strain>
        <tissue evidence="1">Leaves</tissue>
    </source>
</reference>
<evidence type="ECO:0000313" key="2">
    <source>
        <dbReference type="Proteomes" id="UP001055811"/>
    </source>
</evidence>
<accession>A0ACB9GZG5</accession>
<name>A0ACB9GZG5_CICIN</name>
<evidence type="ECO:0000313" key="1">
    <source>
        <dbReference type="EMBL" id="KAI3788857.1"/>
    </source>
</evidence>
<reference evidence="2" key="1">
    <citation type="journal article" date="2022" name="Mol. Ecol. Resour.">
        <title>The genomes of chicory, endive, great burdock and yacon provide insights into Asteraceae palaeo-polyploidization history and plant inulin production.</title>
        <authorList>
            <person name="Fan W."/>
            <person name="Wang S."/>
            <person name="Wang H."/>
            <person name="Wang A."/>
            <person name="Jiang F."/>
            <person name="Liu H."/>
            <person name="Zhao H."/>
            <person name="Xu D."/>
            <person name="Zhang Y."/>
        </authorList>
    </citation>
    <scope>NUCLEOTIDE SEQUENCE [LARGE SCALE GENOMIC DNA]</scope>
    <source>
        <strain evidence="2">cv. Punajuju</strain>
    </source>
</reference>
<proteinExistence type="predicted"/>
<gene>
    <name evidence="1" type="ORF">L2E82_01635</name>
</gene>
<organism evidence="1 2">
    <name type="scientific">Cichorium intybus</name>
    <name type="common">Chicory</name>
    <dbReference type="NCBI Taxonomy" id="13427"/>
    <lineage>
        <taxon>Eukaryota</taxon>
        <taxon>Viridiplantae</taxon>
        <taxon>Streptophyta</taxon>
        <taxon>Embryophyta</taxon>
        <taxon>Tracheophyta</taxon>
        <taxon>Spermatophyta</taxon>
        <taxon>Magnoliopsida</taxon>
        <taxon>eudicotyledons</taxon>
        <taxon>Gunneridae</taxon>
        <taxon>Pentapetalae</taxon>
        <taxon>asterids</taxon>
        <taxon>campanulids</taxon>
        <taxon>Asterales</taxon>
        <taxon>Asteraceae</taxon>
        <taxon>Cichorioideae</taxon>
        <taxon>Cichorieae</taxon>
        <taxon>Cichoriinae</taxon>
        <taxon>Cichorium</taxon>
    </lineage>
</organism>
<protein>
    <submittedName>
        <fullName evidence="1">Uncharacterized protein</fullName>
    </submittedName>
</protein>
<sequence length="104" mass="11836">MMSKANRAKRSLQKQEERRAAASAAGVEWQSDESDDDSPVYREPPLLNLLKDEELLMLIIDLCRGLVSIQRYWEALEIITSTLKLAQNTLNNRETRGASVTWST</sequence>
<dbReference type="EMBL" id="CM042009">
    <property type="protein sequence ID" value="KAI3788857.1"/>
    <property type="molecule type" value="Genomic_DNA"/>
</dbReference>
<keyword evidence="2" id="KW-1185">Reference proteome</keyword>